<name>A0A0B2ULC5_TOXCA</name>
<dbReference type="InterPro" id="IPR046345">
    <property type="entry name" value="TraB_PrgY-like"/>
</dbReference>
<proteinExistence type="predicted"/>
<dbReference type="EMBL" id="JPKZ01019158">
    <property type="protein sequence ID" value="KHN71841.1"/>
    <property type="molecule type" value="Genomic_DNA"/>
</dbReference>
<dbReference type="AlphaFoldDB" id="A0A0B2ULC5"/>
<evidence type="ECO:0000313" key="1">
    <source>
        <dbReference type="EMBL" id="KHN71841.1"/>
    </source>
</evidence>
<sequence>AAWQPVSVVAVVGIGHVPGIVANWNKPIDVGNLLSIPQPSRSARMIRFALKGLVYGATAYALYRIGSKVVTKVRVSLS</sequence>
<comment type="caution">
    <text evidence="1">The sequence shown here is derived from an EMBL/GenBank/DDBJ whole genome shotgun (WGS) entry which is preliminary data.</text>
</comment>
<reference evidence="1 2" key="1">
    <citation type="submission" date="2014-11" db="EMBL/GenBank/DDBJ databases">
        <title>Genetic blueprint of the zoonotic pathogen Toxocara canis.</title>
        <authorList>
            <person name="Zhu X.-Q."/>
            <person name="Korhonen P.K."/>
            <person name="Cai H."/>
            <person name="Young N.D."/>
            <person name="Nejsum P."/>
            <person name="von Samson-Himmelstjerna G."/>
            <person name="Boag P.R."/>
            <person name="Tan P."/>
            <person name="Li Q."/>
            <person name="Min J."/>
            <person name="Yang Y."/>
            <person name="Wang X."/>
            <person name="Fang X."/>
            <person name="Hall R.S."/>
            <person name="Hofmann A."/>
            <person name="Sternberg P.W."/>
            <person name="Jex A.R."/>
            <person name="Gasser R.B."/>
        </authorList>
    </citation>
    <scope>NUCLEOTIDE SEQUENCE [LARGE SCALE GENOMIC DNA]</scope>
    <source>
        <strain evidence="1">PN_DK_2014</strain>
    </source>
</reference>
<gene>
    <name evidence="1" type="ORF">Tcan_02044</name>
</gene>
<organism evidence="1 2">
    <name type="scientific">Toxocara canis</name>
    <name type="common">Canine roundworm</name>
    <dbReference type="NCBI Taxonomy" id="6265"/>
    <lineage>
        <taxon>Eukaryota</taxon>
        <taxon>Metazoa</taxon>
        <taxon>Ecdysozoa</taxon>
        <taxon>Nematoda</taxon>
        <taxon>Chromadorea</taxon>
        <taxon>Rhabditida</taxon>
        <taxon>Spirurina</taxon>
        <taxon>Ascaridomorpha</taxon>
        <taxon>Ascaridoidea</taxon>
        <taxon>Toxocaridae</taxon>
        <taxon>Toxocara</taxon>
    </lineage>
</organism>
<evidence type="ECO:0000313" key="2">
    <source>
        <dbReference type="Proteomes" id="UP000031036"/>
    </source>
</evidence>
<dbReference type="PANTHER" id="PTHR21530">
    <property type="entry name" value="PHEROMONE SHUTDOWN PROTEIN"/>
    <property type="match status" value="1"/>
</dbReference>
<dbReference type="PANTHER" id="PTHR21530:SF7">
    <property type="entry name" value="TRAB DOMAIN-CONTAINING PROTEIN"/>
    <property type="match status" value="1"/>
</dbReference>
<dbReference type="OrthoDB" id="48306at2759"/>
<accession>A0A0B2ULC5</accession>
<feature type="non-terminal residue" evidence="1">
    <location>
        <position position="1"/>
    </location>
</feature>
<dbReference type="STRING" id="6265.A0A0B2ULC5"/>
<protein>
    <recommendedName>
        <fullName evidence="3">TraB domain-containing protein</fullName>
    </recommendedName>
</protein>
<keyword evidence="2" id="KW-1185">Reference proteome</keyword>
<dbReference type="Proteomes" id="UP000031036">
    <property type="component" value="Unassembled WGS sequence"/>
</dbReference>
<evidence type="ECO:0008006" key="3">
    <source>
        <dbReference type="Google" id="ProtNLM"/>
    </source>
</evidence>